<dbReference type="PANTHER" id="PTHR37740">
    <property type="entry name" value="OS02G0193500 PROTEIN"/>
    <property type="match status" value="1"/>
</dbReference>
<feature type="non-terminal residue" evidence="3">
    <location>
        <position position="1"/>
    </location>
</feature>
<evidence type="ECO:0000313" key="3">
    <source>
        <dbReference type="EMBL" id="JAT66189.1"/>
    </source>
</evidence>
<proteinExistence type="predicted"/>
<name>A0A1D1ZH53_9ARAE</name>
<gene>
    <name evidence="3" type="primary">mnmG_14</name>
    <name evidence="3" type="ORF">g.76378</name>
</gene>
<protein>
    <submittedName>
        <fullName evidence="3">tRNA uridine 5-carboxymethylaminomethyl modification enzyme MnmG</fullName>
    </submittedName>
</protein>
<dbReference type="EMBL" id="GDJX01001747">
    <property type="protein sequence ID" value="JAT66189.1"/>
    <property type="molecule type" value="Transcribed_RNA"/>
</dbReference>
<keyword evidence="1" id="KW-0175">Coiled coil</keyword>
<organism evidence="3">
    <name type="scientific">Anthurium amnicola</name>
    <dbReference type="NCBI Taxonomy" id="1678845"/>
    <lineage>
        <taxon>Eukaryota</taxon>
        <taxon>Viridiplantae</taxon>
        <taxon>Streptophyta</taxon>
        <taxon>Embryophyta</taxon>
        <taxon>Tracheophyta</taxon>
        <taxon>Spermatophyta</taxon>
        <taxon>Magnoliopsida</taxon>
        <taxon>Liliopsida</taxon>
        <taxon>Araceae</taxon>
        <taxon>Pothoideae</taxon>
        <taxon>Potheae</taxon>
        <taxon>Anthurium</taxon>
    </lineage>
</organism>
<feature type="region of interest" description="Disordered" evidence="2">
    <location>
        <begin position="138"/>
        <end position="179"/>
    </location>
</feature>
<reference evidence="3" key="1">
    <citation type="submission" date="2015-07" db="EMBL/GenBank/DDBJ databases">
        <title>Transcriptome Assembly of Anthurium amnicola.</title>
        <authorList>
            <person name="Suzuki J."/>
        </authorList>
    </citation>
    <scope>NUCLEOTIDE SEQUENCE</scope>
</reference>
<accession>A0A1D1ZH53</accession>
<feature type="coiled-coil region" evidence="1">
    <location>
        <begin position="195"/>
        <end position="222"/>
    </location>
</feature>
<evidence type="ECO:0000256" key="1">
    <source>
        <dbReference type="SAM" id="Coils"/>
    </source>
</evidence>
<feature type="region of interest" description="Disordered" evidence="2">
    <location>
        <begin position="105"/>
        <end position="125"/>
    </location>
</feature>
<evidence type="ECO:0000256" key="2">
    <source>
        <dbReference type="SAM" id="MobiDB-lite"/>
    </source>
</evidence>
<dbReference type="PANTHER" id="PTHR37740:SF1">
    <property type="entry name" value="OS02G0193500 PROTEIN"/>
    <property type="match status" value="1"/>
</dbReference>
<sequence>SLSPASPWCPLSPLKLVKAAGGGKSTLGAQVLFSDQDQEHTAKLVLVQGVGVEPVSRNHEICNGAVVVARQDCSWPSFLECACCSFPSLSPDLLTMEEPRMPLSVEANAKPPRKKKPSAQTQSLSVVLTKGDIKEQEISHPSLKAQRAPKRSLKTEVFSSSQETDRSTPDSLPDPSMSNEYRALRRKYLLLEEESFSLDRELTEVETEIKALEDEKFALLDQLVVLEGLVDPSDIQPLGGL</sequence>
<dbReference type="AlphaFoldDB" id="A0A1D1ZH53"/>